<reference evidence="1" key="1">
    <citation type="submission" date="2024-02" db="EMBL/GenBank/DDBJ databases">
        <title>Bacteria isolated from the canopy kelp, Nereocystis luetkeana.</title>
        <authorList>
            <person name="Pfister C.A."/>
            <person name="Younker I.T."/>
            <person name="Light S.H."/>
        </authorList>
    </citation>
    <scope>NUCLEOTIDE SEQUENCE</scope>
    <source>
        <strain evidence="1">TN.2.01</strain>
    </source>
</reference>
<evidence type="ECO:0000313" key="2">
    <source>
        <dbReference type="Proteomes" id="UP001374952"/>
    </source>
</evidence>
<sequence length="182" mass="20817">MEVNASSISIKKWGLLLIALLLSFEFLIFPWLDWLDASKSELQSLEKIVAKQESLLASDEQRRNNSESFAANLSDFSELPILDNNQDPALLWLQVIDAAVERYELNINNKAPFREVKINDAYSVYAGRLNVSGSYNEVLNLLYELENIKEGNRVRQVSFTRTKATPDRVTANIEFVRVFKKS</sequence>
<dbReference type="Proteomes" id="UP001374952">
    <property type="component" value="Unassembled WGS sequence"/>
</dbReference>
<proteinExistence type="predicted"/>
<dbReference type="EMBL" id="JBAKAX010000004">
    <property type="protein sequence ID" value="MEL0603747.1"/>
    <property type="molecule type" value="Genomic_DNA"/>
</dbReference>
<name>A0ACC6R1I0_9GAMM</name>
<accession>A0ACC6R1I0</accession>
<comment type="caution">
    <text evidence="1">The sequence shown here is derived from an EMBL/GenBank/DDBJ whole genome shotgun (WGS) entry which is preliminary data.</text>
</comment>
<keyword evidence="2" id="KW-1185">Reference proteome</keyword>
<evidence type="ECO:0000313" key="1">
    <source>
        <dbReference type="EMBL" id="MEL0603747.1"/>
    </source>
</evidence>
<organism evidence="1 2">
    <name type="scientific">Pseudoalteromonas undina</name>
    <dbReference type="NCBI Taxonomy" id="43660"/>
    <lineage>
        <taxon>Bacteria</taxon>
        <taxon>Pseudomonadati</taxon>
        <taxon>Pseudomonadota</taxon>
        <taxon>Gammaproteobacteria</taxon>
        <taxon>Alteromonadales</taxon>
        <taxon>Pseudoalteromonadaceae</taxon>
        <taxon>Pseudoalteromonas</taxon>
    </lineage>
</organism>
<gene>
    <name evidence="1" type="ORF">V6250_06180</name>
</gene>
<protein>
    <submittedName>
        <fullName evidence="1">Uncharacterized protein</fullName>
    </submittedName>
</protein>